<dbReference type="GO" id="GO:0015031">
    <property type="term" value="P:protein transport"/>
    <property type="evidence" value="ECO:0007669"/>
    <property type="project" value="UniProtKB-UniRule"/>
</dbReference>
<dbReference type="PIRSF" id="PIRSF003095">
    <property type="entry name" value="Trigger_factor"/>
    <property type="match status" value="1"/>
</dbReference>
<evidence type="ECO:0000256" key="5">
    <source>
        <dbReference type="ARBA" id="ARBA00023110"/>
    </source>
</evidence>
<comment type="domain">
    <text evidence="9">Consists of 3 domains; the N-terminus binds the ribosome, the middle domain has PPIase activity, while the C-terminus has intrinsic chaperone activity on its own.</text>
</comment>
<dbReference type="InterPro" id="IPR008880">
    <property type="entry name" value="Trigger_fac_C"/>
</dbReference>
<keyword evidence="9" id="KW-0131">Cell cycle</keyword>
<evidence type="ECO:0000256" key="8">
    <source>
        <dbReference type="ARBA" id="ARBA00029986"/>
    </source>
</evidence>
<keyword evidence="9" id="KW-0963">Cytoplasm</keyword>
<dbReference type="InterPro" id="IPR037041">
    <property type="entry name" value="Trigger_fac_C_sf"/>
</dbReference>
<dbReference type="EC" id="5.2.1.8" evidence="3 9"/>
<comment type="subcellular location">
    <subcellularLocation>
        <location evidence="9">Cytoplasm</location>
    </subcellularLocation>
    <text evidence="9">About half TF is bound to the ribosome near the polypeptide exit tunnel while the other half is free in the cytoplasm.</text>
</comment>
<evidence type="ECO:0000256" key="7">
    <source>
        <dbReference type="ARBA" id="ARBA00023235"/>
    </source>
</evidence>
<dbReference type="GO" id="GO:0043335">
    <property type="term" value="P:protein unfolding"/>
    <property type="evidence" value="ECO:0007669"/>
    <property type="project" value="TreeGrafter"/>
</dbReference>
<dbReference type="PANTHER" id="PTHR30560:SF3">
    <property type="entry name" value="TRIGGER FACTOR-LIKE PROTEIN TIG, CHLOROPLASTIC"/>
    <property type="match status" value="1"/>
</dbReference>
<name>A0A532V2F2_UNCT6</name>
<dbReference type="GO" id="GO:0051301">
    <property type="term" value="P:cell division"/>
    <property type="evidence" value="ECO:0007669"/>
    <property type="project" value="UniProtKB-KW"/>
</dbReference>
<keyword evidence="7 9" id="KW-0413">Isomerase</keyword>
<reference evidence="12 13" key="1">
    <citation type="submission" date="2017-06" db="EMBL/GenBank/DDBJ databases">
        <title>Novel microbial phyla capable of carbon fixation and sulfur reduction in deep-sea sediments.</title>
        <authorList>
            <person name="Huang J."/>
            <person name="Baker B."/>
            <person name="Wang Y."/>
        </authorList>
    </citation>
    <scope>NUCLEOTIDE SEQUENCE [LARGE SCALE GENOMIC DNA]</scope>
    <source>
        <strain evidence="12">B3_TA06</strain>
    </source>
</reference>
<keyword evidence="6 9" id="KW-0143">Chaperone</keyword>
<evidence type="ECO:0000256" key="9">
    <source>
        <dbReference type="HAMAP-Rule" id="MF_00303"/>
    </source>
</evidence>
<dbReference type="SUPFAM" id="SSF109998">
    <property type="entry name" value="Triger factor/SurA peptide-binding domain-like"/>
    <property type="match status" value="1"/>
</dbReference>
<dbReference type="InterPro" id="IPR027304">
    <property type="entry name" value="Trigger_fact/SurA_dom_sf"/>
</dbReference>
<protein>
    <recommendedName>
        <fullName evidence="4 9">Trigger factor</fullName>
        <shortName evidence="9">TF</shortName>
        <ecNumber evidence="3 9">5.2.1.8</ecNumber>
    </recommendedName>
    <alternativeName>
        <fullName evidence="8 9">PPIase</fullName>
    </alternativeName>
</protein>
<dbReference type="Pfam" id="PF05697">
    <property type="entry name" value="Trigger_N"/>
    <property type="match status" value="1"/>
</dbReference>
<evidence type="ECO:0000256" key="1">
    <source>
        <dbReference type="ARBA" id="ARBA00000971"/>
    </source>
</evidence>
<dbReference type="GO" id="GO:0005737">
    <property type="term" value="C:cytoplasm"/>
    <property type="evidence" value="ECO:0007669"/>
    <property type="project" value="UniProtKB-SubCell"/>
</dbReference>
<sequence>METNVVHKTDWLLAIEGKVEPDEVRKEREKLLRRFTRGVKLPGFRPGKAPVSMVAARYAEDVKAELVEEFASRAYREALEDKRIRPLSQGRLTHWNFIEQDELRFEVEAEVMPEIEVRGYRKLKLEPVTKPSGDELVERHLETMRERSARFEPVDRETREGDYVRCDYSVYRDGKKQDKQTGVLVKIGDRENLPQINAALVGKKVHEIAEAVVRYPDDAGELAGREATFKFFIHEIKERRLPELSDEFAKETGFETLQAMRSKLASDATEEAERIMQERREDQIFAQLLELHPFDPPPSLVEERIRYLLVRLRIPDTPEARQEVEPKAAEHVKLDIIIETIAEKEKISVSDEELEAWFAERAERMGIPLPQAQAIWRREVAMNEARRRKIIDFLLQQAAEGGLIVYPDSH</sequence>
<dbReference type="SUPFAM" id="SSF54534">
    <property type="entry name" value="FKBP-like"/>
    <property type="match status" value="1"/>
</dbReference>
<comment type="catalytic activity">
    <reaction evidence="1 9">
        <text>[protein]-peptidylproline (omega=180) = [protein]-peptidylproline (omega=0)</text>
        <dbReference type="Rhea" id="RHEA:16237"/>
        <dbReference type="Rhea" id="RHEA-COMP:10747"/>
        <dbReference type="Rhea" id="RHEA-COMP:10748"/>
        <dbReference type="ChEBI" id="CHEBI:83833"/>
        <dbReference type="ChEBI" id="CHEBI:83834"/>
        <dbReference type="EC" id="5.2.1.8"/>
    </reaction>
</comment>
<evidence type="ECO:0000256" key="6">
    <source>
        <dbReference type="ARBA" id="ARBA00023186"/>
    </source>
</evidence>
<evidence type="ECO:0000256" key="2">
    <source>
        <dbReference type="ARBA" id="ARBA00005464"/>
    </source>
</evidence>
<dbReference type="InterPro" id="IPR005215">
    <property type="entry name" value="Trig_fac"/>
</dbReference>
<dbReference type="Pfam" id="PF05698">
    <property type="entry name" value="Trigger_C"/>
    <property type="match status" value="1"/>
</dbReference>
<keyword evidence="9" id="KW-0132">Cell division</keyword>
<dbReference type="NCBIfam" id="TIGR00115">
    <property type="entry name" value="tig"/>
    <property type="match status" value="1"/>
</dbReference>
<dbReference type="GO" id="GO:0051083">
    <property type="term" value="P:'de novo' cotranslational protein folding"/>
    <property type="evidence" value="ECO:0007669"/>
    <property type="project" value="TreeGrafter"/>
</dbReference>
<dbReference type="Gene3D" id="3.10.50.40">
    <property type="match status" value="1"/>
</dbReference>
<dbReference type="Gene3D" id="1.10.3120.10">
    <property type="entry name" value="Trigger factor, C-terminal domain"/>
    <property type="match status" value="1"/>
</dbReference>
<evidence type="ECO:0000313" key="13">
    <source>
        <dbReference type="Proteomes" id="UP000317778"/>
    </source>
</evidence>
<dbReference type="EMBL" id="NJBO01000013">
    <property type="protein sequence ID" value="TKJ41404.1"/>
    <property type="molecule type" value="Genomic_DNA"/>
</dbReference>
<dbReference type="PANTHER" id="PTHR30560">
    <property type="entry name" value="TRIGGER FACTOR CHAPERONE AND PEPTIDYL-PROLYL CIS/TRANS ISOMERASE"/>
    <property type="match status" value="1"/>
</dbReference>
<comment type="similarity">
    <text evidence="2 9">Belongs to the FKBP-type PPIase family. Tig subfamily.</text>
</comment>
<dbReference type="Proteomes" id="UP000317778">
    <property type="component" value="Unassembled WGS sequence"/>
</dbReference>
<evidence type="ECO:0000256" key="4">
    <source>
        <dbReference type="ARBA" id="ARBA00016902"/>
    </source>
</evidence>
<dbReference type="GO" id="GO:0043022">
    <property type="term" value="F:ribosome binding"/>
    <property type="evidence" value="ECO:0007669"/>
    <property type="project" value="TreeGrafter"/>
</dbReference>
<organism evidence="12 13">
    <name type="scientific">candidate division TA06 bacterium B3_TA06</name>
    <dbReference type="NCBI Taxonomy" id="2012487"/>
    <lineage>
        <taxon>Bacteria</taxon>
        <taxon>Bacteria division TA06</taxon>
    </lineage>
</organism>
<comment type="caution">
    <text evidence="12">The sequence shown here is derived from an EMBL/GenBank/DDBJ whole genome shotgun (WGS) entry which is preliminary data.</text>
</comment>
<dbReference type="InterPro" id="IPR036611">
    <property type="entry name" value="Trigger_fac_ribosome-bd_sf"/>
</dbReference>
<keyword evidence="5 9" id="KW-0697">Rotamase</keyword>
<gene>
    <name evidence="9 12" type="primary">tig</name>
    <name evidence="12" type="ORF">CEE36_08090</name>
</gene>
<dbReference type="GO" id="GO:0044183">
    <property type="term" value="F:protein folding chaperone"/>
    <property type="evidence" value="ECO:0007669"/>
    <property type="project" value="TreeGrafter"/>
</dbReference>
<evidence type="ECO:0000313" key="12">
    <source>
        <dbReference type="EMBL" id="TKJ41404.1"/>
    </source>
</evidence>
<feature type="domain" description="Trigger factor C-terminal" evidence="11">
    <location>
        <begin position="256"/>
        <end position="395"/>
    </location>
</feature>
<proteinExistence type="inferred from homology"/>
<dbReference type="InterPro" id="IPR008881">
    <property type="entry name" value="Trigger_fac_ribosome-bd_bac"/>
</dbReference>
<evidence type="ECO:0000259" key="10">
    <source>
        <dbReference type="Pfam" id="PF05697"/>
    </source>
</evidence>
<dbReference type="HAMAP" id="MF_00303">
    <property type="entry name" value="Trigger_factor_Tig"/>
    <property type="match status" value="1"/>
</dbReference>
<dbReference type="AlphaFoldDB" id="A0A532V2F2"/>
<evidence type="ECO:0000256" key="3">
    <source>
        <dbReference type="ARBA" id="ARBA00013194"/>
    </source>
</evidence>
<accession>A0A532V2F2</accession>
<dbReference type="GO" id="GO:0003755">
    <property type="term" value="F:peptidyl-prolyl cis-trans isomerase activity"/>
    <property type="evidence" value="ECO:0007669"/>
    <property type="project" value="UniProtKB-UniRule"/>
</dbReference>
<dbReference type="Gene3D" id="3.30.70.1050">
    <property type="entry name" value="Trigger factor ribosome-binding domain"/>
    <property type="match status" value="1"/>
</dbReference>
<comment type="function">
    <text evidence="9">Involved in protein export. Acts as a chaperone by maintaining the newly synthesized protein in an open conformation. Functions as a peptidyl-prolyl cis-trans isomerase.</text>
</comment>
<evidence type="ECO:0000259" key="11">
    <source>
        <dbReference type="Pfam" id="PF05698"/>
    </source>
</evidence>
<feature type="domain" description="Trigger factor ribosome-binding bacterial" evidence="10">
    <location>
        <begin position="1"/>
        <end position="144"/>
    </location>
</feature>
<dbReference type="InterPro" id="IPR046357">
    <property type="entry name" value="PPIase_dom_sf"/>
</dbReference>
<dbReference type="SUPFAM" id="SSF102735">
    <property type="entry name" value="Trigger factor ribosome-binding domain"/>
    <property type="match status" value="1"/>
</dbReference>